<gene>
    <name evidence="1" type="ORF">CIT292_07493</name>
</gene>
<accession>D4BAJ9</accession>
<proteinExistence type="predicted"/>
<protein>
    <submittedName>
        <fullName evidence="1">Uncharacterized protein</fullName>
    </submittedName>
</protein>
<dbReference type="AlphaFoldDB" id="D4BAJ9"/>
<comment type="caution">
    <text evidence="1">The sequence shown here is derived from an EMBL/GenBank/DDBJ whole genome shotgun (WGS) entry which is preliminary data.</text>
</comment>
<organism evidence="1 2">
    <name type="scientific">Citrobacter youngae ATCC 29220</name>
    <dbReference type="NCBI Taxonomy" id="500640"/>
    <lineage>
        <taxon>Bacteria</taxon>
        <taxon>Pseudomonadati</taxon>
        <taxon>Pseudomonadota</taxon>
        <taxon>Gammaproteobacteria</taxon>
        <taxon>Enterobacterales</taxon>
        <taxon>Enterobacteriaceae</taxon>
        <taxon>Citrobacter</taxon>
        <taxon>Citrobacter freundii complex</taxon>
    </lineage>
</organism>
<evidence type="ECO:0000313" key="2">
    <source>
        <dbReference type="Proteomes" id="UP000003880"/>
    </source>
</evidence>
<dbReference type="Proteomes" id="UP000003880">
    <property type="component" value="Unassembled WGS sequence"/>
</dbReference>
<name>D4BAJ9_9ENTR</name>
<reference evidence="1 2" key="1">
    <citation type="submission" date="2010-02" db="EMBL/GenBank/DDBJ databases">
        <authorList>
            <person name="Weinstock G."/>
            <person name="Sodergren E."/>
            <person name="Clifton S."/>
            <person name="Fulton L."/>
            <person name="Fulton B."/>
            <person name="Courtney L."/>
            <person name="Fronick C."/>
            <person name="Harrison M."/>
            <person name="Strong C."/>
            <person name="Farmer C."/>
            <person name="Delahaunty K."/>
            <person name="Markovic C."/>
            <person name="Hall O."/>
            <person name="Minx P."/>
            <person name="Tomlinson C."/>
            <person name="Mitreva M."/>
            <person name="Nelson J."/>
            <person name="Hou S."/>
            <person name="Wollam A."/>
            <person name="Pepin K.H."/>
            <person name="Johnson M."/>
            <person name="Bhonagiri V."/>
            <person name="Zhang X."/>
            <person name="Suruliraj S."/>
            <person name="Warren W."/>
            <person name="Chinwalla A."/>
            <person name="Mardis E.R."/>
            <person name="Wilson R.K."/>
        </authorList>
    </citation>
    <scope>NUCLEOTIDE SEQUENCE [LARGE SCALE GENOMIC DNA]</scope>
    <source>
        <strain evidence="1 2">ATCC 29220</strain>
    </source>
</reference>
<dbReference type="EMBL" id="ABWL02000006">
    <property type="protein sequence ID" value="EFE09210.1"/>
    <property type="molecule type" value="Genomic_DNA"/>
</dbReference>
<dbReference type="HOGENOM" id="CLU_3214202_0_0_6"/>
<evidence type="ECO:0000313" key="1">
    <source>
        <dbReference type="EMBL" id="EFE09210.1"/>
    </source>
</evidence>
<sequence>MAWRKKQLLQVNSFITGKMRRGSRRTGEAASTFLCASLHLCTYL</sequence>